<organism evidence="2 3">
    <name type="scientific">Aerococcus viridans</name>
    <dbReference type="NCBI Taxonomy" id="1377"/>
    <lineage>
        <taxon>Bacteria</taxon>
        <taxon>Bacillati</taxon>
        <taxon>Bacillota</taxon>
        <taxon>Bacilli</taxon>
        <taxon>Lactobacillales</taxon>
        <taxon>Aerococcaceae</taxon>
        <taxon>Aerococcus</taxon>
    </lineage>
</organism>
<keyword evidence="3" id="KW-1185">Reference proteome</keyword>
<feature type="region of interest" description="Disordered" evidence="1">
    <location>
        <begin position="28"/>
        <end position="72"/>
    </location>
</feature>
<reference evidence="2 3" key="1">
    <citation type="submission" date="2017-09" db="EMBL/GenBank/DDBJ databases">
        <title>Bacterial strain isolated from the female urinary microbiota.</title>
        <authorList>
            <person name="Thomas-White K."/>
            <person name="Kumar N."/>
            <person name="Forster S."/>
            <person name="Putonti C."/>
            <person name="Lawley T."/>
            <person name="Wolfe A.J."/>
        </authorList>
    </citation>
    <scope>NUCLEOTIDE SEQUENCE [LARGE SCALE GENOMIC DNA]</scope>
    <source>
        <strain evidence="2 3">UMB0240</strain>
    </source>
</reference>
<evidence type="ECO:0000256" key="1">
    <source>
        <dbReference type="SAM" id="MobiDB-lite"/>
    </source>
</evidence>
<dbReference type="OrthoDB" id="9828549at2"/>
<name>A0A2N6UCP7_9LACT</name>
<feature type="compositionally biased region" description="Polar residues" evidence="1">
    <location>
        <begin position="109"/>
        <end position="132"/>
    </location>
</feature>
<sequence length="292" mass="33255">MELIGILIFVFGLASSFYEAYQKKRKTEARKEARRFDASNAPSRMSENGVNPKKHTRQTRIPNRQQQAHKPKTLGDYLKQAQNYLDEVDTAGQTSIEELTVEKMDTRKPNTQARKGRNAGQQKRGQKFAQQSQALRAQKRHHQQATLNQTDAHQERAFVAEGNDFDASNQFVNDTSYSGEGAISSEGPIDLTGISNEQYFDQALAANDIELGKALQEMEKMYAREANRLDEELNHLFAEMEDPSKDLKSINKTKRKTEKAREIFALTSQDDLKRGILLKEILDKPLSKRHQA</sequence>
<feature type="compositionally biased region" description="Polar residues" evidence="1">
    <location>
        <begin position="40"/>
        <end position="49"/>
    </location>
</feature>
<dbReference type="Proteomes" id="UP000235701">
    <property type="component" value="Unassembled WGS sequence"/>
</dbReference>
<evidence type="ECO:0000313" key="3">
    <source>
        <dbReference type="Proteomes" id="UP000235701"/>
    </source>
</evidence>
<comment type="caution">
    <text evidence="2">The sequence shown here is derived from an EMBL/GenBank/DDBJ whole genome shotgun (WGS) entry which is preliminary data.</text>
</comment>
<dbReference type="EMBL" id="PNHQ01000018">
    <property type="protein sequence ID" value="PMC79316.1"/>
    <property type="molecule type" value="Genomic_DNA"/>
</dbReference>
<gene>
    <name evidence="2" type="ORF">CJ191_07270</name>
</gene>
<evidence type="ECO:0000313" key="2">
    <source>
        <dbReference type="EMBL" id="PMC79316.1"/>
    </source>
</evidence>
<dbReference type="RefSeq" id="WP_102199405.1">
    <property type="nucleotide sequence ID" value="NZ_PNHQ01000018.1"/>
</dbReference>
<dbReference type="AlphaFoldDB" id="A0A2N6UCP7"/>
<protein>
    <submittedName>
        <fullName evidence="2">Uncharacterized protein</fullName>
    </submittedName>
</protein>
<proteinExistence type="predicted"/>
<accession>A0A2N6UCP7</accession>
<feature type="region of interest" description="Disordered" evidence="1">
    <location>
        <begin position="97"/>
        <end position="132"/>
    </location>
</feature>